<sequence length="129" mass="14781">RRSLSYLRILIANFGFCRRPCLDRSRLGDEAPGPDLDPEPDRGPEDVNALGRFRHIRHRRAHRRRRIRARLRRIRARAIREADPALIAVDEALRDAHDLMIVVESRRALVGVPVHPVPSGSLFGISLEM</sequence>
<feature type="region of interest" description="Disordered" evidence="1">
    <location>
        <begin position="25"/>
        <end position="48"/>
    </location>
</feature>
<dbReference type="AlphaFoldDB" id="A0A0J8BKR0"/>
<dbReference type="Proteomes" id="UP000035740">
    <property type="component" value="Unassembled WGS sequence"/>
</dbReference>
<protein>
    <submittedName>
        <fullName evidence="2">Uncharacterized protein</fullName>
    </submittedName>
</protein>
<feature type="non-terminal residue" evidence="2">
    <location>
        <position position="1"/>
    </location>
</feature>
<gene>
    <name evidence="2" type="ORF">BVRB_034250</name>
</gene>
<keyword evidence="3" id="KW-1185">Reference proteome</keyword>
<evidence type="ECO:0000313" key="2">
    <source>
        <dbReference type="EMBL" id="KMS66155.1"/>
    </source>
</evidence>
<organism evidence="2 3">
    <name type="scientific">Beta vulgaris subsp. vulgaris</name>
    <name type="common">Beet</name>
    <dbReference type="NCBI Taxonomy" id="3555"/>
    <lineage>
        <taxon>Eukaryota</taxon>
        <taxon>Viridiplantae</taxon>
        <taxon>Streptophyta</taxon>
        <taxon>Embryophyta</taxon>
        <taxon>Tracheophyta</taxon>
        <taxon>Spermatophyta</taxon>
        <taxon>Magnoliopsida</taxon>
        <taxon>eudicotyledons</taxon>
        <taxon>Gunneridae</taxon>
        <taxon>Pentapetalae</taxon>
        <taxon>Caryophyllales</taxon>
        <taxon>Chenopodiaceae</taxon>
        <taxon>Betoideae</taxon>
        <taxon>Beta</taxon>
    </lineage>
</organism>
<name>A0A0J8BKR0_BETVV</name>
<evidence type="ECO:0000313" key="3">
    <source>
        <dbReference type="Proteomes" id="UP000035740"/>
    </source>
</evidence>
<accession>A0A0J8BKR0</accession>
<evidence type="ECO:0000256" key="1">
    <source>
        <dbReference type="SAM" id="MobiDB-lite"/>
    </source>
</evidence>
<dbReference type="Gramene" id="KMS66155">
    <property type="protein sequence ID" value="KMS66155"/>
    <property type="gene ID" value="BVRB_034250"/>
</dbReference>
<proteinExistence type="predicted"/>
<dbReference type="EMBL" id="KQ106243">
    <property type="protein sequence ID" value="KMS66155.1"/>
    <property type="molecule type" value="Genomic_DNA"/>
</dbReference>
<reference evidence="2 3" key="1">
    <citation type="journal article" date="2014" name="Nature">
        <title>The genome of the recently domesticated crop plant sugar beet (Beta vulgaris).</title>
        <authorList>
            <person name="Dohm J.C."/>
            <person name="Minoche A.E."/>
            <person name="Holtgrawe D."/>
            <person name="Capella-Gutierrez S."/>
            <person name="Zakrzewski F."/>
            <person name="Tafer H."/>
            <person name="Rupp O."/>
            <person name="Sorensen T.R."/>
            <person name="Stracke R."/>
            <person name="Reinhardt R."/>
            <person name="Goesmann A."/>
            <person name="Kraft T."/>
            <person name="Schulz B."/>
            <person name="Stadler P.F."/>
            <person name="Schmidt T."/>
            <person name="Gabaldon T."/>
            <person name="Lehrach H."/>
            <person name="Weisshaar B."/>
            <person name="Himmelbauer H."/>
        </authorList>
    </citation>
    <scope>NUCLEOTIDE SEQUENCE [LARGE SCALE GENOMIC DNA]</scope>
    <source>
        <tissue evidence="2">Taproot</tissue>
    </source>
</reference>